<evidence type="ECO:0000256" key="7">
    <source>
        <dbReference type="SAM" id="MobiDB-lite"/>
    </source>
</evidence>
<dbReference type="InterPro" id="IPR035895">
    <property type="entry name" value="HPr-like_sf"/>
</dbReference>
<feature type="domain" description="HPr" evidence="9">
    <location>
        <begin position="164"/>
        <end position="251"/>
    </location>
</feature>
<dbReference type="PANTHER" id="PTHR38594:SF1">
    <property type="entry name" value="PEP-DEPENDENT DIHYDROXYACETONE KINASE, PHOSPHORYL DONOR SUBUNIT DHAM"/>
    <property type="match status" value="1"/>
</dbReference>
<dbReference type="CDD" id="cd00367">
    <property type="entry name" value="PTS-HPr_like"/>
    <property type="match status" value="1"/>
</dbReference>
<dbReference type="NCBIfam" id="TIGR01003">
    <property type="entry name" value="PTS_HPr_family"/>
    <property type="match status" value="1"/>
</dbReference>
<evidence type="ECO:0000313" key="11">
    <source>
        <dbReference type="Proteomes" id="UP000294555"/>
    </source>
</evidence>
<comment type="similarity">
    <text evidence="3">Belongs to the PEP-utilizing enzyme family.</text>
</comment>
<evidence type="ECO:0000256" key="4">
    <source>
        <dbReference type="ARBA" id="ARBA00012095"/>
    </source>
</evidence>
<dbReference type="InterPro" id="IPR039643">
    <property type="entry name" value="DhaM"/>
</dbReference>
<evidence type="ECO:0000256" key="6">
    <source>
        <dbReference type="ARBA" id="ARBA00046577"/>
    </source>
</evidence>
<proteinExistence type="inferred from homology"/>
<dbReference type="InterPro" id="IPR008279">
    <property type="entry name" value="PEP-util_enz_mobile_dom"/>
</dbReference>
<keyword evidence="10" id="KW-0670">Pyruvate</keyword>
<comment type="function">
    <text evidence="2">Component of the dihydroxyacetone kinase complex, which is responsible for the phosphoenolpyruvate (PEP)-dependent phosphorylation of dihydroxyacetone. DhaM serves as the phosphoryl donor. Is phosphorylated by phosphoenolpyruvate in an EI- and HPr-dependent reaction, and a phosphorelay system on histidine residues finally leads to phosphoryl transfer to DhaL and dihydroxyacetone.</text>
</comment>
<gene>
    <name evidence="10" type="ORF">EZJ58_3376</name>
</gene>
<dbReference type="Gene3D" id="3.30.1340.10">
    <property type="entry name" value="HPr-like"/>
    <property type="match status" value="1"/>
</dbReference>
<dbReference type="PRINTS" id="PR00107">
    <property type="entry name" value="PHOSPHOCPHPR"/>
</dbReference>
<dbReference type="NCBIfam" id="NF008478">
    <property type="entry name" value="PRK11377.1"/>
    <property type="match status" value="1"/>
</dbReference>
<dbReference type="SUPFAM" id="SSF52009">
    <property type="entry name" value="Phosphohistidine domain"/>
    <property type="match status" value="1"/>
</dbReference>
<sequence>MVNLVVVSHSAKLAEGVAELAGQMIQGGCRLITAAGVDDEAHPIGTDAVKIMAAIEEVFDPSGVVVMMDLGSALLSAETALELLDPDMARQVRLCAAPLVEGTLAAAVAASNGADLDRVMADAMDALAAKRAQLGETVPAGGEAPPDETATAAGAQATPPGEGARRAFWRIENPHGLHARPAARLVSVLSPFAARLTLEKTGQFADATRLNQVAALQVRQGDEIVLYAEGEQADAALAAFLQEARTGFGETIPTQEGEMLQGTTVAEPPVTARAWRLTGDPRQNAVGIPAMTGNQTQPAQPRADAPLDCIQPEQRRFAEAIDQAQRQLEQLAAAISLRLGPRFAGIFEAQAMLLSDEELRAAVAENIPRLGSAAAAWRKETAAMAADYAGLQDEYLRVRELDVRDMQATVLALIDTAPPPSPPPSEEYILIGKELYPSRLASLDRAKVAGIALEGGHPLSHTAILARAMGIPILVGITGLMDRVHNGQTVTLDPARGVLRIA</sequence>
<dbReference type="InterPro" id="IPR036662">
    <property type="entry name" value="PTS_EIIA_man-typ_sf"/>
</dbReference>
<dbReference type="Pfam" id="PF05524">
    <property type="entry name" value="PEP-utilisers_N"/>
    <property type="match status" value="1"/>
</dbReference>
<keyword evidence="10" id="KW-0418">Kinase</keyword>
<dbReference type="Gene3D" id="3.50.30.10">
    <property type="entry name" value="Phosphohistidine domain"/>
    <property type="match status" value="1"/>
</dbReference>
<dbReference type="PROSITE" id="PS00369">
    <property type="entry name" value="PTS_HPR_HIS"/>
    <property type="match status" value="1"/>
</dbReference>
<dbReference type="OrthoDB" id="7065393at2"/>
<feature type="domain" description="PTS EIIA type-4" evidence="8">
    <location>
        <begin position="1"/>
        <end position="134"/>
    </location>
</feature>
<accession>A0A4R1NCR5</accession>
<evidence type="ECO:0000256" key="5">
    <source>
        <dbReference type="ARBA" id="ARBA00022679"/>
    </source>
</evidence>
<keyword evidence="11" id="KW-1185">Reference proteome</keyword>
<dbReference type="GO" id="GO:0009401">
    <property type="term" value="P:phosphoenolpyruvate-dependent sugar phosphotransferase system"/>
    <property type="evidence" value="ECO:0007669"/>
    <property type="project" value="InterPro"/>
</dbReference>
<dbReference type="Proteomes" id="UP000294555">
    <property type="component" value="Unassembled WGS sequence"/>
</dbReference>
<dbReference type="InterPro" id="IPR036618">
    <property type="entry name" value="PtsI_HPr-bd_sf"/>
</dbReference>
<feature type="region of interest" description="Disordered" evidence="7">
    <location>
        <begin position="137"/>
        <end position="162"/>
    </location>
</feature>
<dbReference type="PROSITE" id="PS51350">
    <property type="entry name" value="PTS_HPR_DOM"/>
    <property type="match status" value="1"/>
</dbReference>
<dbReference type="PANTHER" id="PTHR38594">
    <property type="entry name" value="PEP-DEPENDENT DIHYDROXYACETONE KINASE, PHOSPHORYL DONOR SUBUNIT DHAM"/>
    <property type="match status" value="1"/>
</dbReference>
<dbReference type="Gene3D" id="3.40.50.510">
    <property type="entry name" value="Phosphotransferase system, mannose-type IIA component"/>
    <property type="match status" value="1"/>
</dbReference>
<dbReference type="InterPro" id="IPR036637">
    <property type="entry name" value="Phosphohistidine_dom_sf"/>
</dbReference>
<dbReference type="NCBIfam" id="TIGR02364">
    <property type="entry name" value="dha_pts"/>
    <property type="match status" value="1"/>
</dbReference>
<comment type="caution">
    <text evidence="10">The sequence shown here is derived from an EMBL/GenBank/DDBJ whole genome shotgun (WGS) entry which is preliminary data.</text>
</comment>
<dbReference type="InterPro" id="IPR012844">
    <property type="entry name" value="DhaM_N"/>
</dbReference>
<evidence type="ECO:0000256" key="1">
    <source>
        <dbReference type="ARBA" id="ARBA00001113"/>
    </source>
</evidence>
<evidence type="ECO:0000313" key="10">
    <source>
        <dbReference type="EMBL" id="TCL05202.1"/>
    </source>
</evidence>
<dbReference type="GO" id="GO:0016020">
    <property type="term" value="C:membrane"/>
    <property type="evidence" value="ECO:0007669"/>
    <property type="project" value="InterPro"/>
</dbReference>
<dbReference type="EC" id="2.7.1.121" evidence="4"/>
<evidence type="ECO:0000256" key="2">
    <source>
        <dbReference type="ARBA" id="ARBA00002788"/>
    </source>
</evidence>
<protein>
    <recommendedName>
        <fullName evidence="4">phosphoenolpyruvate--glycerone phosphotransferase</fullName>
        <ecNumber evidence="4">2.7.1.121</ecNumber>
    </recommendedName>
</protein>
<organism evidence="10 11">
    <name type="scientific">Sodalis ligni</name>
    <dbReference type="NCBI Taxonomy" id="2697027"/>
    <lineage>
        <taxon>Bacteria</taxon>
        <taxon>Pseudomonadati</taxon>
        <taxon>Pseudomonadota</taxon>
        <taxon>Gammaproteobacteria</taxon>
        <taxon>Enterobacterales</taxon>
        <taxon>Bruguierivoracaceae</taxon>
        <taxon>Sodalis</taxon>
    </lineage>
</organism>
<dbReference type="SUPFAM" id="SSF55594">
    <property type="entry name" value="HPr-like"/>
    <property type="match status" value="1"/>
</dbReference>
<dbReference type="SUPFAM" id="SSF53062">
    <property type="entry name" value="PTS system fructose IIA component-like"/>
    <property type="match status" value="1"/>
</dbReference>
<dbReference type="Pfam" id="PF00381">
    <property type="entry name" value="PTS-HPr"/>
    <property type="match status" value="1"/>
</dbReference>
<comment type="subunit">
    <text evidence="6">Homodimer. The dihydroxyacetone kinase complex is composed of a homodimer of DhaM, a homodimer of DhaK and the subunit DhaL.</text>
</comment>
<dbReference type="InterPro" id="IPR008731">
    <property type="entry name" value="PTS_EIN"/>
</dbReference>
<dbReference type="SUPFAM" id="SSF47831">
    <property type="entry name" value="Enzyme I of the PEP:sugar phosphotransferase system HPr-binding (sub)domain"/>
    <property type="match status" value="1"/>
</dbReference>
<evidence type="ECO:0000259" key="9">
    <source>
        <dbReference type="PROSITE" id="PS51350"/>
    </source>
</evidence>
<dbReference type="Pfam" id="PF03610">
    <property type="entry name" value="EIIA-man"/>
    <property type="match status" value="1"/>
</dbReference>
<keyword evidence="5 10" id="KW-0808">Transferase</keyword>
<dbReference type="GO" id="GO:0019563">
    <property type="term" value="P:glycerol catabolic process"/>
    <property type="evidence" value="ECO:0007669"/>
    <property type="project" value="InterPro"/>
</dbReference>
<name>A0A4R1NCR5_9GAMM</name>
<evidence type="ECO:0000259" key="8">
    <source>
        <dbReference type="PROSITE" id="PS51096"/>
    </source>
</evidence>
<dbReference type="InterPro" id="IPR000032">
    <property type="entry name" value="HPr-like"/>
</dbReference>
<dbReference type="GO" id="GO:0047324">
    <property type="term" value="F:phosphoenolpyruvate-glycerone phosphotransferase activity"/>
    <property type="evidence" value="ECO:0007669"/>
    <property type="project" value="UniProtKB-EC"/>
</dbReference>
<reference evidence="10 11" key="1">
    <citation type="submission" date="2019-02" db="EMBL/GenBank/DDBJ databases">
        <title>Investigation of anaerobic lignin degradation for improved lignocellulosic biofuels.</title>
        <authorList>
            <person name="Deangelis K."/>
        </authorList>
    </citation>
    <scope>NUCLEOTIDE SEQUENCE [LARGE SCALE GENOMIC DNA]</scope>
    <source>
        <strain evidence="10 11">159R</strain>
    </source>
</reference>
<dbReference type="RefSeq" id="WP_132927914.1">
    <property type="nucleotide sequence ID" value="NZ_SJOI01000001.1"/>
</dbReference>
<dbReference type="AlphaFoldDB" id="A0A4R1NCR5"/>
<dbReference type="Pfam" id="PF00391">
    <property type="entry name" value="PEP-utilizers"/>
    <property type="match status" value="1"/>
</dbReference>
<comment type="catalytic activity">
    <reaction evidence="1">
        <text>dihydroxyacetone + phosphoenolpyruvate = dihydroxyacetone phosphate + pyruvate</text>
        <dbReference type="Rhea" id="RHEA:18381"/>
        <dbReference type="ChEBI" id="CHEBI:15361"/>
        <dbReference type="ChEBI" id="CHEBI:16016"/>
        <dbReference type="ChEBI" id="CHEBI:57642"/>
        <dbReference type="ChEBI" id="CHEBI:58702"/>
        <dbReference type="EC" id="2.7.1.121"/>
    </reaction>
</comment>
<dbReference type="InterPro" id="IPR001020">
    <property type="entry name" value="PTS_HPr_His_P_site"/>
</dbReference>
<feature type="compositionally biased region" description="Low complexity" evidence="7">
    <location>
        <begin position="148"/>
        <end position="162"/>
    </location>
</feature>
<dbReference type="Gene3D" id="1.10.274.10">
    <property type="entry name" value="PtsI, HPr-binding domain"/>
    <property type="match status" value="1"/>
</dbReference>
<dbReference type="InterPro" id="IPR004701">
    <property type="entry name" value="PTS_EIIA_man-typ"/>
</dbReference>
<dbReference type="EMBL" id="SJOI01000001">
    <property type="protein sequence ID" value="TCL05202.1"/>
    <property type="molecule type" value="Genomic_DNA"/>
</dbReference>
<dbReference type="PROSITE" id="PS51096">
    <property type="entry name" value="PTS_EIIA_TYPE_4"/>
    <property type="match status" value="1"/>
</dbReference>
<evidence type="ECO:0000256" key="3">
    <source>
        <dbReference type="ARBA" id="ARBA00007837"/>
    </source>
</evidence>